<organism evidence="16 17">
    <name type="scientific">Arabidopsis thaliana x Arabidopsis arenosa</name>
    <dbReference type="NCBI Taxonomy" id="1240361"/>
    <lineage>
        <taxon>Eukaryota</taxon>
        <taxon>Viridiplantae</taxon>
        <taxon>Streptophyta</taxon>
        <taxon>Embryophyta</taxon>
        <taxon>Tracheophyta</taxon>
        <taxon>Spermatophyta</taxon>
        <taxon>Magnoliopsida</taxon>
        <taxon>eudicotyledons</taxon>
        <taxon>Gunneridae</taxon>
        <taxon>Pentapetalae</taxon>
        <taxon>rosids</taxon>
        <taxon>malvids</taxon>
        <taxon>Brassicales</taxon>
        <taxon>Brassicaceae</taxon>
        <taxon>Camelineae</taxon>
        <taxon>Arabidopsis</taxon>
    </lineage>
</organism>
<evidence type="ECO:0000256" key="3">
    <source>
        <dbReference type="ARBA" id="ARBA00022723"/>
    </source>
</evidence>
<dbReference type="Pfam" id="PF13456">
    <property type="entry name" value="RVT_3"/>
    <property type="match status" value="1"/>
</dbReference>
<dbReference type="GO" id="GO:0003964">
    <property type="term" value="F:RNA-directed DNA polymerase activity"/>
    <property type="evidence" value="ECO:0007669"/>
    <property type="project" value="UniProtKB-KW"/>
</dbReference>
<feature type="compositionally biased region" description="Basic and acidic residues" evidence="13">
    <location>
        <begin position="1640"/>
        <end position="1650"/>
    </location>
</feature>
<comment type="similarity">
    <text evidence="2">Belongs to the type IV zinc-finger family. Class A subfamily.</text>
</comment>
<feature type="compositionally biased region" description="Low complexity" evidence="13">
    <location>
        <begin position="443"/>
        <end position="452"/>
    </location>
</feature>
<evidence type="ECO:0000256" key="10">
    <source>
        <dbReference type="ARBA" id="ARBA00023242"/>
    </source>
</evidence>
<dbReference type="Pfam" id="PF14392">
    <property type="entry name" value="zf-CCHC_4"/>
    <property type="match status" value="1"/>
</dbReference>
<dbReference type="PANTHER" id="PTHR33116:SF86">
    <property type="entry name" value="REVERSE TRANSCRIPTASE DOMAIN-CONTAINING PROTEIN"/>
    <property type="match status" value="1"/>
</dbReference>
<keyword evidence="16" id="KW-0808">Transferase</keyword>
<evidence type="ECO:0000256" key="2">
    <source>
        <dbReference type="ARBA" id="ARBA00005694"/>
    </source>
</evidence>
<dbReference type="Pfam" id="PF03372">
    <property type="entry name" value="Exo_endo_phos"/>
    <property type="match status" value="1"/>
</dbReference>
<evidence type="ECO:0000256" key="13">
    <source>
        <dbReference type="SAM" id="MobiDB-lite"/>
    </source>
</evidence>
<dbReference type="FunFam" id="3.30.50.10:FF:000018">
    <property type="entry name" value="GATA transcription factor"/>
    <property type="match status" value="1"/>
</dbReference>
<feature type="domain" description="GATA-type" evidence="14">
    <location>
        <begin position="2033"/>
        <end position="2065"/>
    </location>
</feature>
<comment type="caution">
    <text evidence="16">The sequence shown here is derived from an EMBL/GenBank/DDBJ whole genome shotgun (WGS) entry which is preliminary data.</text>
</comment>
<proteinExistence type="inferred from homology"/>
<keyword evidence="6" id="KW-0805">Transcription regulation</keyword>
<dbReference type="InterPro" id="IPR005135">
    <property type="entry name" value="Endo/exonuclease/phosphatase"/>
</dbReference>
<feature type="region of interest" description="Disordered" evidence="13">
    <location>
        <begin position="1640"/>
        <end position="1669"/>
    </location>
</feature>
<keyword evidence="17" id="KW-1185">Reference proteome</keyword>
<evidence type="ECO:0000256" key="5">
    <source>
        <dbReference type="ARBA" id="ARBA00022833"/>
    </source>
</evidence>
<keyword evidence="7" id="KW-0238">DNA-binding</keyword>
<evidence type="ECO:0000256" key="9">
    <source>
        <dbReference type="ARBA" id="ARBA00023163"/>
    </source>
</evidence>
<dbReference type="PROSITE" id="PS00344">
    <property type="entry name" value="GATA_ZN_FINGER_1"/>
    <property type="match status" value="1"/>
</dbReference>
<dbReference type="PROSITE" id="PS50878">
    <property type="entry name" value="RT_POL"/>
    <property type="match status" value="1"/>
</dbReference>
<dbReference type="SMART" id="SM00401">
    <property type="entry name" value="ZnF_GATA"/>
    <property type="match status" value="1"/>
</dbReference>
<evidence type="ECO:0000259" key="14">
    <source>
        <dbReference type="PROSITE" id="PS50114"/>
    </source>
</evidence>
<dbReference type="InterPro" id="IPR000679">
    <property type="entry name" value="Znf_GATA"/>
</dbReference>
<dbReference type="CDD" id="cd01650">
    <property type="entry name" value="RT_nLTR_like"/>
    <property type="match status" value="1"/>
</dbReference>
<dbReference type="Pfam" id="PF13966">
    <property type="entry name" value="zf-RVT"/>
    <property type="match status" value="1"/>
</dbReference>
<dbReference type="GO" id="GO:0005634">
    <property type="term" value="C:nucleus"/>
    <property type="evidence" value="ECO:0007669"/>
    <property type="project" value="UniProtKB-SubCell"/>
</dbReference>
<evidence type="ECO:0000256" key="4">
    <source>
        <dbReference type="ARBA" id="ARBA00022771"/>
    </source>
</evidence>
<dbReference type="PANTHER" id="PTHR33116">
    <property type="entry name" value="REVERSE TRANSCRIPTASE ZINC-BINDING DOMAIN-CONTAINING PROTEIN-RELATED-RELATED"/>
    <property type="match status" value="1"/>
</dbReference>
<dbReference type="PROSITE" id="PS50114">
    <property type="entry name" value="GATA_ZN_FINGER_2"/>
    <property type="match status" value="1"/>
</dbReference>
<dbReference type="InterPro" id="IPR044730">
    <property type="entry name" value="RNase_H-like_dom_plant"/>
</dbReference>
<dbReference type="InterPro" id="IPR025558">
    <property type="entry name" value="DUF4283"/>
</dbReference>
<dbReference type="InterPro" id="IPR000477">
    <property type="entry name" value="RT_dom"/>
</dbReference>
<evidence type="ECO:0000313" key="16">
    <source>
        <dbReference type="EMBL" id="KAG7540362.1"/>
    </source>
</evidence>
<gene>
    <name evidence="16" type="ORF">ISN45_Aa07g005780</name>
</gene>
<dbReference type="Pfam" id="PF14111">
    <property type="entry name" value="DUF4283"/>
    <property type="match status" value="1"/>
</dbReference>
<evidence type="ECO:0000256" key="11">
    <source>
        <dbReference type="PROSITE-ProRule" id="PRU00094"/>
    </source>
</evidence>
<keyword evidence="3" id="KW-0479">Metal-binding</keyword>
<evidence type="ECO:0000313" key="17">
    <source>
        <dbReference type="Proteomes" id="UP000694240"/>
    </source>
</evidence>
<keyword evidence="5" id="KW-0862">Zinc</keyword>
<feature type="domain" description="Reverse transcriptase" evidence="15">
    <location>
        <begin position="920"/>
        <end position="1190"/>
    </location>
</feature>
<feature type="compositionally biased region" description="Basic and acidic residues" evidence="13">
    <location>
        <begin position="308"/>
        <end position="321"/>
    </location>
</feature>
<feature type="compositionally biased region" description="Polar residues" evidence="13">
    <location>
        <begin position="1652"/>
        <end position="1665"/>
    </location>
</feature>
<dbReference type="Pfam" id="PF00078">
    <property type="entry name" value="RVT_1"/>
    <property type="match status" value="1"/>
</dbReference>
<dbReference type="InterPro" id="IPR002156">
    <property type="entry name" value="RNaseH_domain"/>
</dbReference>
<dbReference type="CDD" id="cd00202">
    <property type="entry name" value="ZnF_GATA"/>
    <property type="match status" value="1"/>
</dbReference>
<keyword evidence="16" id="KW-0695">RNA-directed DNA polymerase</keyword>
<feature type="region of interest" description="Disordered" evidence="13">
    <location>
        <begin position="232"/>
        <end position="397"/>
    </location>
</feature>
<feature type="region of interest" description="Disordered" evidence="13">
    <location>
        <begin position="443"/>
        <end position="462"/>
    </location>
</feature>
<protein>
    <submittedName>
        <fullName evidence="16">Reverse transcriptase domain</fullName>
    </submittedName>
</protein>
<comment type="subcellular location">
    <subcellularLocation>
        <location evidence="1">Nucleus</location>
    </subcellularLocation>
</comment>
<feature type="coiled-coil region" evidence="12">
    <location>
        <begin position="751"/>
        <end position="778"/>
    </location>
</feature>
<evidence type="ECO:0000256" key="7">
    <source>
        <dbReference type="ARBA" id="ARBA00023125"/>
    </source>
</evidence>
<dbReference type="InterPro" id="IPR026960">
    <property type="entry name" value="RVT-Znf"/>
</dbReference>
<sequence length="2122" mass="243315">MNRPRKKRELTLMEELRELDLLGEGNPVEIPDLENEDLIEENSMSVIVRCLNPTVHKVAGLVKALPPIWGMEERVRGRGVGENRVQFIFENEADLYHVLYRGPWFVNGWIVTLDQWKPNPGPEFLNRILFWIRVRGIPIHYLKKEVVESIVEPLGKVDVVELHAKNSSSLEYVRARTWIKADEPLEFRKPVFFKTGEVARVELEYEKLLKVCFLCKRLTHDQTMCPFQVREEPVKRGGRQLAKKDNPRRKGKGKEIVSGEEPETHLPAKTRKSDAPNHSEPAGKQKSVNDRLQWSSQGNRRRGQAGHQEWRPKERMGETDSHAINPLIRGEPITSTTKKRRLSGSEERQVKKAKTGSGEKQLQSASVFERLGNSGDKANSGDRNKSQDLQGVIGRSKSSPTVFERLGSLSSSSSQRAAAKSPFSDHSAHVAALGSSHSASSVAAYHNNSSGHGSEGGVGNTPTVRHLREIRGQYFPEVIFLCETKNGRRYLENVVGHLGYFDLHTVDPIGKSGGLALMWKESVSVKILQSDKRMIDTQVRWQDKDFYLTCVYGDPVRSERGVVWEKLSRIGVERRGPWFMTGDFNELVDPSEKVGGPERDRSSCTEFRQMLVACGMWEIRHSGYQFSWYGNRNDELVQCRLDRTVANQEWSELFPQAQAVYLQKASSDHSPLINSLMGEKWRSWAGFKYDQRWIKREGFRDHIIRFWKDGLSNQRGTMVEKIAMCRKEISKWKRSNQPSSAVRIQDLYQKIDQATRQLPFNQKEIKRLKQELNEEYRQEEIFWKQKSRLTWMNNGDKNTKFFHAATKNRRAQNRIQCLVDEEEKEWYAEKDLGRVAERYFKMLFTSEDVGYELKEMAAVSSVVTERMNAQLMAPVSLQEVKKAVFAINPSKCPGPDGMTGYFFQQFWESLGEHLTSMIQDFFRTGKLEADINNTNICLIPKKLKSVRLTEFRPISLCNVVYKIIGKLLAERLKKILPEIISETQAAFVKGRQISDNILIAHELLHALNSNNKCSEEYVAIKTDISKAYDRVEWSFLEKAMQFLGFSEAWIRLIMECVKTVQYQVLINGSPYGEIKPTRGLRQGDPLSPYLFVICTEMLVRMLQKAEKDKQITGLQVARGAPPITHMLFADDSMFYCKVEDSELNQIVRIIEEYSLASGQRVNYQKSSIYFGKHVPHERKEEVKHKLGIRQEGGEGFYLGLPESFQGSKVDTLSYLKERLHQKISGWQTNFLSPGGKEVLLKAVALALPTYTMACFKLPTTICKQLISVMADFWWRNKRDKKGMHWQSWEALCKPKAEGGLGFKDIEAFNLALLGKQLWRMLTKKDSLLAKVYKSRYFRKSDPLSAPLGSKPSFAWKSIHAAQEMIKQGARAVVGNGESIDIWRHQWTHSKPAKPLNKINKVPPDFYRVISKVTKVKDLLEINGREWNKNLLDLMFSEEDKKSIEEIRPGGSLSRDGYNWDFSRSGHYSVKSGYWVLTQILNKRILKEVTQPSLDPLYQRIWQLDASPKVQHFIWKCLSNNLSVAGNLSYRHLTREGSCSRCPSRVESVNHLLFRCSFARLVWAVSPIPAPPGGEWEESIFTNLWRLLNFHHYHPQSSQEAKLIPWILWRLWKNRNALLFKGQEYDAMTVVRLAGDDANEWEQRKEEREPRAQTATAQSPQVQSPQVKWKLPPQGWSKCNTDGAWPRIGNHCGIGWVLRNCSGDVLWLGARALPRTQSVLEIEAEAMRWAVVNLSRFNYKKVIFESDSQELISLIVGEEIRPKIDPILQDIKQLLQHFEEVKFVYSKRGGNEVADRIAKESLSFMNYDPKLYSIVPSWLKSQVEIDRLPSYFLLSLSLPLFLRHSLSFSSPSSSSLSELMELWTEARALKASLRGESTTSLKHHQEDLSRTSSLSEDFSVECFLDFSEGQKEEEEELVSVTSSQEEQEQDCIFSSQPCIFDQLPSLPDEDVEELEWVSRVVDDCSSPEVSLLLTQTHKTKPSFSRIPVKPRTKRSRNSVTGGRVWPLVSTNHQHAATEQLRKKKQETAAVVFQRRCSHCGTNNTPQWRTGPLGPKTLCNACGVRFKSGRLCPEYRPADSPTFSNEIHSNLHRKVLELRKSKELGEETGEASTKSDQVKFGSKW</sequence>
<reference evidence="16 17" key="1">
    <citation type="submission" date="2020-12" db="EMBL/GenBank/DDBJ databases">
        <title>Concerted genomic and epigenomic changes stabilize Arabidopsis allopolyploids.</title>
        <authorList>
            <person name="Chen Z."/>
        </authorList>
    </citation>
    <scope>NUCLEOTIDE SEQUENCE [LARGE SCALE GENOMIC DNA]</scope>
    <source>
        <strain evidence="16">Allo738</strain>
        <tissue evidence="16">Leaf</tissue>
    </source>
</reference>
<dbReference type="InterPro" id="IPR025836">
    <property type="entry name" value="Zn_knuckle_CX2CX4HX4C"/>
</dbReference>
<keyword evidence="8" id="KW-0010">Activator</keyword>
<dbReference type="GO" id="GO:0043565">
    <property type="term" value="F:sequence-specific DNA binding"/>
    <property type="evidence" value="ECO:0007669"/>
    <property type="project" value="InterPro"/>
</dbReference>
<evidence type="ECO:0000259" key="15">
    <source>
        <dbReference type="PROSITE" id="PS50878"/>
    </source>
</evidence>
<evidence type="ECO:0000256" key="12">
    <source>
        <dbReference type="SAM" id="Coils"/>
    </source>
</evidence>
<keyword evidence="16" id="KW-0548">Nucleotidyltransferase</keyword>
<dbReference type="CDD" id="cd06222">
    <property type="entry name" value="RNase_H_like"/>
    <property type="match status" value="1"/>
</dbReference>
<dbReference type="GO" id="GO:0006355">
    <property type="term" value="P:regulation of DNA-templated transcription"/>
    <property type="evidence" value="ECO:0007669"/>
    <property type="project" value="InterPro"/>
</dbReference>
<accession>A0A8T1XZ49</accession>
<name>A0A8T1XZ49_9BRAS</name>
<dbReference type="GO" id="GO:0004523">
    <property type="term" value="F:RNA-DNA hybrid ribonuclease activity"/>
    <property type="evidence" value="ECO:0007669"/>
    <property type="project" value="InterPro"/>
</dbReference>
<dbReference type="GO" id="GO:0008270">
    <property type="term" value="F:zinc ion binding"/>
    <property type="evidence" value="ECO:0007669"/>
    <property type="project" value="UniProtKB-KW"/>
</dbReference>
<feature type="compositionally biased region" description="Basic and acidic residues" evidence="13">
    <location>
        <begin position="253"/>
        <end position="289"/>
    </location>
</feature>
<feature type="region of interest" description="Disordered" evidence="13">
    <location>
        <begin position="2100"/>
        <end position="2122"/>
    </location>
</feature>
<evidence type="ECO:0000256" key="6">
    <source>
        <dbReference type="ARBA" id="ARBA00023015"/>
    </source>
</evidence>
<keyword evidence="4 11" id="KW-0863">Zinc-finger</keyword>
<keyword evidence="10" id="KW-0539">Nucleus</keyword>
<dbReference type="Proteomes" id="UP000694240">
    <property type="component" value="Chromosome 12"/>
</dbReference>
<keyword evidence="12" id="KW-0175">Coiled coil</keyword>
<evidence type="ECO:0000256" key="1">
    <source>
        <dbReference type="ARBA" id="ARBA00004123"/>
    </source>
</evidence>
<dbReference type="EMBL" id="JAEFBK010000012">
    <property type="protein sequence ID" value="KAG7540362.1"/>
    <property type="molecule type" value="Genomic_DNA"/>
</dbReference>
<keyword evidence="9" id="KW-0804">Transcription</keyword>
<dbReference type="Pfam" id="PF00320">
    <property type="entry name" value="GATA"/>
    <property type="match status" value="1"/>
</dbReference>
<evidence type="ECO:0000256" key="8">
    <source>
        <dbReference type="ARBA" id="ARBA00023159"/>
    </source>
</evidence>